<organism evidence="3 4">
    <name type="scientific">Halalkalicoccus paucihalophilus</name>
    <dbReference type="NCBI Taxonomy" id="1008153"/>
    <lineage>
        <taxon>Archaea</taxon>
        <taxon>Methanobacteriati</taxon>
        <taxon>Methanobacteriota</taxon>
        <taxon>Stenosarchaea group</taxon>
        <taxon>Halobacteria</taxon>
        <taxon>Halobacteriales</taxon>
        <taxon>Halococcaceae</taxon>
        <taxon>Halalkalicoccus</taxon>
    </lineage>
</organism>
<feature type="region of interest" description="Disordered" evidence="1">
    <location>
        <begin position="1"/>
        <end position="21"/>
    </location>
</feature>
<gene>
    <name evidence="3" type="ORF">HAPAU_18360</name>
</gene>
<name>A0A151AGS4_9EURY</name>
<proteinExistence type="predicted"/>
<keyword evidence="2" id="KW-0472">Membrane</keyword>
<dbReference type="EMBL" id="LTAZ01000004">
    <property type="protein sequence ID" value="KYH26732.1"/>
    <property type="molecule type" value="Genomic_DNA"/>
</dbReference>
<evidence type="ECO:0000313" key="4">
    <source>
        <dbReference type="Proteomes" id="UP000075321"/>
    </source>
</evidence>
<dbReference type="AlphaFoldDB" id="A0A151AGS4"/>
<keyword evidence="2" id="KW-1133">Transmembrane helix</keyword>
<comment type="caution">
    <text evidence="3">The sequence shown here is derived from an EMBL/GenBank/DDBJ whole genome shotgun (WGS) entry which is preliminary data.</text>
</comment>
<evidence type="ECO:0000256" key="2">
    <source>
        <dbReference type="SAM" id="Phobius"/>
    </source>
</evidence>
<evidence type="ECO:0000313" key="3">
    <source>
        <dbReference type="EMBL" id="KYH26732.1"/>
    </source>
</evidence>
<dbReference type="RefSeq" id="WP_066381679.1">
    <property type="nucleotide sequence ID" value="NZ_LTAZ01000004.1"/>
</dbReference>
<dbReference type="OrthoDB" id="267584at2157"/>
<keyword evidence="2" id="KW-0812">Transmembrane</keyword>
<accession>A0A151AGS4</accession>
<dbReference type="Proteomes" id="UP000075321">
    <property type="component" value="Unassembled WGS sequence"/>
</dbReference>
<feature type="transmembrane region" description="Helical" evidence="2">
    <location>
        <begin position="169"/>
        <end position="189"/>
    </location>
</feature>
<evidence type="ECO:0000256" key="1">
    <source>
        <dbReference type="SAM" id="MobiDB-lite"/>
    </source>
</evidence>
<keyword evidence="4" id="KW-1185">Reference proteome</keyword>
<dbReference type="PATRIC" id="fig|1008153.3.peg.1866"/>
<feature type="transmembrane region" description="Helical" evidence="2">
    <location>
        <begin position="144"/>
        <end position="163"/>
    </location>
</feature>
<sequence>MDPHEHDISGRTTTAQPADGVATAASDADALADELGRIQLRSIDDRRLRARIETVVDQDAETIRLWYRLPHDAYAVEEFEKPIPWSDRFKFARVIEDLGYSPSSLGGIEGEEIVLERVDGEWRAEDPNRRFDDRVGIAGETGPIAGLGFGITVLYLLLLFVATAGAMNVVGALAAAFMLCFLTLLVAYLW</sequence>
<protein>
    <submittedName>
        <fullName evidence="3">Uncharacterized protein</fullName>
    </submittedName>
</protein>
<reference evidence="3 4" key="1">
    <citation type="submission" date="2016-02" db="EMBL/GenBank/DDBJ databases">
        <title>Genome sequence of Halalkalicoccus paucihalophilus DSM 24557.</title>
        <authorList>
            <person name="Poehlein A."/>
            <person name="Daniel R."/>
        </authorList>
    </citation>
    <scope>NUCLEOTIDE SEQUENCE [LARGE SCALE GENOMIC DNA]</scope>
    <source>
        <strain evidence="3 4">DSM 24557</strain>
    </source>
</reference>